<evidence type="ECO:0000313" key="3">
    <source>
        <dbReference type="Proteomes" id="UP001154282"/>
    </source>
</evidence>
<feature type="region of interest" description="Disordered" evidence="1">
    <location>
        <begin position="1"/>
        <end position="42"/>
    </location>
</feature>
<comment type="caution">
    <text evidence="2">The sequence shown here is derived from an EMBL/GenBank/DDBJ whole genome shotgun (WGS) entry which is preliminary data.</text>
</comment>
<evidence type="ECO:0000256" key="1">
    <source>
        <dbReference type="SAM" id="MobiDB-lite"/>
    </source>
</evidence>
<dbReference type="Proteomes" id="UP001154282">
    <property type="component" value="Unassembled WGS sequence"/>
</dbReference>
<sequence length="56" mass="6478">MPSESSHREKRKTQQSKREREPAGETEDPGLTTAQRIRNPRGCFRVSILMAQRLLL</sequence>
<evidence type="ECO:0000313" key="2">
    <source>
        <dbReference type="EMBL" id="CAI0375483.1"/>
    </source>
</evidence>
<protein>
    <submittedName>
        <fullName evidence="2">Uncharacterized protein</fullName>
    </submittedName>
</protein>
<reference evidence="2" key="1">
    <citation type="submission" date="2022-08" db="EMBL/GenBank/DDBJ databases">
        <authorList>
            <person name="Gutierrez-Valencia J."/>
        </authorList>
    </citation>
    <scope>NUCLEOTIDE SEQUENCE</scope>
</reference>
<dbReference type="EMBL" id="CAMGYJ010000002">
    <property type="protein sequence ID" value="CAI0375483.1"/>
    <property type="molecule type" value="Genomic_DNA"/>
</dbReference>
<proteinExistence type="predicted"/>
<name>A0AAV0GSR4_9ROSI</name>
<dbReference type="AlphaFoldDB" id="A0AAV0GSR4"/>
<keyword evidence="3" id="KW-1185">Reference proteome</keyword>
<gene>
    <name evidence="2" type="ORF">LITE_LOCUS610</name>
</gene>
<organism evidence="2 3">
    <name type="scientific">Linum tenue</name>
    <dbReference type="NCBI Taxonomy" id="586396"/>
    <lineage>
        <taxon>Eukaryota</taxon>
        <taxon>Viridiplantae</taxon>
        <taxon>Streptophyta</taxon>
        <taxon>Embryophyta</taxon>
        <taxon>Tracheophyta</taxon>
        <taxon>Spermatophyta</taxon>
        <taxon>Magnoliopsida</taxon>
        <taxon>eudicotyledons</taxon>
        <taxon>Gunneridae</taxon>
        <taxon>Pentapetalae</taxon>
        <taxon>rosids</taxon>
        <taxon>fabids</taxon>
        <taxon>Malpighiales</taxon>
        <taxon>Linaceae</taxon>
        <taxon>Linum</taxon>
    </lineage>
</organism>
<accession>A0AAV0GSR4</accession>